<evidence type="ECO:0000313" key="2">
    <source>
        <dbReference type="EMBL" id="PTQ26985.1"/>
    </source>
</evidence>
<dbReference type="InterPro" id="IPR004158">
    <property type="entry name" value="DUF247_pln"/>
</dbReference>
<dbReference type="AlphaFoldDB" id="A0A2R6VZF8"/>
<protein>
    <submittedName>
        <fullName evidence="2">Uncharacterized protein</fullName>
    </submittedName>
</protein>
<dbReference type="Pfam" id="PF03140">
    <property type="entry name" value="DUF247"/>
    <property type="match status" value="1"/>
</dbReference>
<reference evidence="3" key="1">
    <citation type="journal article" date="2017" name="Cell">
        <title>Insights into land plant evolution garnered from the Marchantia polymorpha genome.</title>
        <authorList>
            <person name="Bowman J.L."/>
            <person name="Kohchi T."/>
            <person name="Yamato K.T."/>
            <person name="Jenkins J."/>
            <person name="Shu S."/>
            <person name="Ishizaki K."/>
            <person name="Yamaoka S."/>
            <person name="Nishihama R."/>
            <person name="Nakamura Y."/>
            <person name="Berger F."/>
            <person name="Adam C."/>
            <person name="Aki S.S."/>
            <person name="Althoff F."/>
            <person name="Araki T."/>
            <person name="Arteaga-Vazquez M.A."/>
            <person name="Balasubrmanian S."/>
            <person name="Barry K."/>
            <person name="Bauer D."/>
            <person name="Boehm C.R."/>
            <person name="Briginshaw L."/>
            <person name="Caballero-Perez J."/>
            <person name="Catarino B."/>
            <person name="Chen F."/>
            <person name="Chiyoda S."/>
            <person name="Chovatia M."/>
            <person name="Davies K.M."/>
            <person name="Delmans M."/>
            <person name="Demura T."/>
            <person name="Dierschke T."/>
            <person name="Dolan L."/>
            <person name="Dorantes-Acosta A.E."/>
            <person name="Eklund D.M."/>
            <person name="Florent S.N."/>
            <person name="Flores-Sandoval E."/>
            <person name="Fujiyama A."/>
            <person name="Fukuzawa H."/>
            <person name="Galik B."/>
            <person name="Grimanelli D."/>
            <person name="Grimwood J."/>
            <person name="Grossniklaus U."/>
            <person name="Hamada T."/>
            <person name="Haseloff J."/>
            <person name="Hetherington A.J."/>
            <person name="Higo A."/>
            <person name="Hirakawa Y."/>
            <person name="Hundley H.N."/>
            <person name="Ikeda Y."/>
            <person name="Inoue K."/>
            <person name="Inoue S.I."/>
            <person name="Ishida S."/>
            <person name="Jia Q."/>
            <person name="Kakita M."/>
            <person name="Kanazawa T."/>
            <person name="Kawai Y."/>
            <person name="Kawashima T."/>
            <person name="Kennedy M."/>
            <person name="Kinose K."/>
            <person name="Kinoshita T."/>
            <person name="Kohara Y."/>
            <person name="Koide E."/>
            <person name="Komatsu K."/>
            <person name="Kopischke S."/>
            <person name="Kubo M."/>
            <person name="Kyozuka J."/>
            <person name="Lagercrantz U."/>
            <person name="Lin S.S."/>
            <person name="Lindquist E."/>
            <person name="Lipzen A.M."/>
            <person name="Lu C.W."/>
            <person name="De Luna E."/>
            <person name="Martienssen R.A."/>
            <person name="Minamino N."/>
            <person name="Mizutani M."/>
            <person name="Mizutani M."/>
            <person name="Mochizuki N."/>
            <person name="Monte I."/>
            <person name="Mosher R."/>
            <person name="Nagasaki H."/>
            <person name="Nakagami H."/>
            <person name="Naramoto S."/>
            <person name="Nishitani K."/>
            <person name="Ohtani M."/>
            <person name="Okamoto T."/>
            <person name="Okumura M."/>
            <person name="Phillips J."/>
            <person name="Pollak B."/>
            <person name="Reinders A."/>
            <person name="Rovekamp M."/>
            <person name="Sano R."/>
            <person name="Sawa S."/>
            <person name="Schmid M.W."/>
            <person name="Shirakawa M."/>
            <person name="Solano R."/>
            <person name="Spunde A."/>
            <person name="Suetsugu N."/>
            <person name="Sugano S."/>
            <person name="Sugiyama A."/>
            <person name="Sun R."/>
            <person name="Suzuki Y."/>
            <person name="Takenaka M."/>
            <person name="Takezawa D."/>
            <person name="Tomogane H."/>
            <person name="Tsuzuki M."/>
            <person name="Ueda T."/>
            <person name="Umeda M."/>
            <person name="Ward J.M."/>
            <person name="Watanabe Y."/>
            <person name="Yazaki K."/>
            <person name="Yokoyama R."/>
            <person name="Yoshitake Y."/>
            <person name="Yotsui I."/>
            <person name="Zachgo S."/>
            <person name="Schmutz J."/>
        </authorList>
    </citation>
    <scope>NUCLEOTIDE SEQUENCE [LARGE SCALE GENOMIC DNA]</scope>
    <source>
        <strain evidence="3">Tak-1</strain>
    </source>
</reference>
<keyword evidence="1" id="KW-0812">Transmembrane</keyword>
<evidence type="ECO:0000256" key="1">
    <source>
        <dbReference type="SAM" id="Phobius"/>
    </source>
</evidence>
<dbReference type="OrthoDB" id="591587at2759"/>
<keyword evidence="3" id="KW-1185">Reference proteome</keyword>
<gene>
    <name evidence="2" type="ORF">MARPO_0248s0002</name>
</gene>
<accession>A0A2R6VZF8</accession>
<dbReference type="Proteomes" id="UP000244005">
    <property type="component" value="Unassembled WGS sequence"/>
</dbReference>
<keyword evidence="1" id="KW-1133">Transmembrane helix</keyword>
<dbReference type="OMA" id="HIMAGHC"/>
<dbReference type="PANTHER" id="PTHR31549">
    <property type="entry name" value="PROTEIN, PUTATIVE (DUF247)-RELATED-RELATED"/>
    <property type="match status" value="1"/>
</dbReference>
<sequence>MVASPCQRILSHLVEEEEDGRRVRIYRLPIYIKDSSFEDFRPQELVVGFYTHRALVIDEDPMHLDNSKVAIAREFCRGPGPDGPPVASALERPINPQIWVEFGSSLEVDLKLARENYDRLSCDGDASSSSENAAVALDALFIVAYLRYNYSFHDTWGYDFRAVFERCAYNAQRFPLLRDLLMLENQVPISLLQAVVTRICRPTPASPSSQLYDMLQWFVMAIHPFSGEGGVGSVHLRRHFERFHQNSCDTFVKCDHLLHCSYLAICGPEDPLQSSPLDNSEYCGVELPYFSTPSKESWTPARTTFRIPSATSLLRMGISVEVGDGVVTTNGVRLKRRKGNWCLLLPQLTMNDDTASIFRNLALYEQIMDNGIRPRGDMRTYLVLMSSLLDSVQDVRLLINQGVILNQLGSSEKVSQQWNRMCDGLYIPSTSPAYWSDLHRILNQVELQNSTSMRPTRSCFLLSTCLVVIGCFLAFLAVFLRTVILIHAHPQAAM</sequence>
<evidence type="ECO:0000313" key="3">
    <source>
        <dbReference type="Proteomes" id="UP000244005"/>
    </source>
</evidence>
<proteinExistence type="predicted"/>
<dbReference type="EMBL" id="KZ772906">
    <property type="protein sequence ID" value="PTQ26985.1"/>
    <property type="molecule type" value="Genomic_DNA"/>
</dbReference>
<dbReference type="Gramene" id="Mp6g02140.1">
    <property type="protein sequence ID" value="Mp6g02140.1.cds1"/>
    <property type="gene ID" value="Mp6g02140"/>
</dbReference>
<keyword evidence="1" id="KW-0472">Membrane</keyword>
<name>A0A2R6VZF8_MARPO</name>
<organism evidence="2 3">
    <name type="scientific">Marchantia polymorpha</name>
    <name type="common">Common liverwort</name>
    <name type="synonym">Marchantia aquatica</name>
    <dbReference type="NCBI Taxonomy" id="3197"/>
    <lineage>
        <taxon>Eukaryota</taxon>
        <taxon>Viridiplantae</taxon>
        <taxon>Streptophyta</taxon>
        <taxon>Embryophyta</taxon>
        <taxon>Marchantiophyta</taxon>
        <taxon>Marchantiopsida</taxon>
        <taxon>Marchantiidae</taxon>
        <taxon>Marchantiales</taxon>
        <taxon>Marchantiaceae</taxon>
        <taxon>Marchantia</taxon>
    </lineage>
</organism>
<feature type="transmembrane region" description="Helical" evidence="1">
    <location>
        <begin position="460"/>
        <end position="484"/>
    </location>
</feature>
<dbReference type="PANTHER" id="PTHR31549:SF25">
    <property type="entry name" value="PROTEIN, PUTATIVE (DUF247)-RELATED"/>
    <property type="match status" value="1"/>
</dbReference>